<keyword evidence="2" id="KW-1185">Reference proteome</keyword>
<gene>
    <name evidence="1" type="ORF">FE840_007135</name>
</gene>
<evidence type="ECO:0000313" key="1">
    <source>
        <dbReference type="EMBL" id="QLF69330.1"/>
    </source>
</evidence>
<dbReference type="EMBL" id="CP058350">
    <property type="protein sequence ID" value="QLF69330.1"/>
    <property type="molecule type" value="Genomic_DNA"/>
</dbReference>
<reference evidence="1 2" key="1">
    <citation type="submission" date="2020-06" db="EMBL/GenBank/DDBJ databases">
        <title>Genome sequence of Rhizobium sp strain ADMK78.</title>
        <authorList>
            <person name="Rahi P."/>
        </authorList>
    </citation>
    <scope>NUCLEOTIDE SEQUENCE [LARGE SCALE GENOMIC DNA]</scope>
    <source>
        <strain evidence="1 2">ADMK78</strain>
    </source>
</reference>
<name>A0ABX6QM69_9HYPH</name>
<evidence type="ECO:0000313" key="2">
    <source>
        <dbReference type="Proteomes" id="UP000308530"/>
    </source>
</evidence>
<dbReference type="Proteomes" id="UP000308530">
    <property type="component" value="Chromosome"/>
</dbReference>
<proteinExistence type="predicted"/>
<protein>
    <submittedName>
        <fullName evidence="1">Uncharacterized protein</fullName>
    </submittedName>
</protein>
<accession>A0ABX6QM69</accession>
<sequence length="64" mass="7432">MWQLLKKARDRWFRFAAVDSQEKPPEKSQIALPERADLPLRERSRQLVAVPARLDGGWMGSGRQ</sequence>
<dbReference type="RefSeq" id="WP_138285533.1">
    <property type="nucleotide sequence ID" value="NZ_CP058350.1"/>
</dbReference>
<organism evidence="1 2">
    <name type="scientific">Peteryoungia desertarenae</name>
    <dbReference type="NCBI Taxonomy" id="1813451"/>
    <lineage>
        <taxon>Bacteria</taxon>
        <taxon>Pseudomonadati</taxon>
        <taxon>Pseudomonadota</taxon>
        <taxon>Alphaproteobacteria</taxon>
        <taxon>Hyphomicrobiales</taxon>
        <taxon>Rhizobiaceae</taxon>
        <taxon>Peteryoungia</taxon>
    </lineage>
</organism>